<protein>
    <submittedName>
        <fullName evidence="6">LysR substrate-binding domain-containing protein</fullName>
    </submittedName>
</protein>
<dbReference type="PANTHER" id="PTHR30427">
    <property type="entry name" value="TRANSCRIPTIONAL ACTIVATOR PROTEIN LYSR"/>
    <property type="match status" value="1"/>
</dbReference>
<sequence>MTTRPSLRQIEAFRAVVLIGSISGGAAHLGLTQPAVSRLIRDLEYRIGLTLFERRGNAVQANAEALLLYKEVEQQFLGLDRIEVAVRHIREAQLGSIRIAAFTGAAIRFLPHVTARYLDTHPGARVTLQSTTSPGVLDGVSLRRFELGMAHSPAAYLGIEAEAMEGLSAVCAVPANHPLAARPEIGLDDLHGVPLLSLGQSSPIWSRLTALLQSRSVEPMVLVEANASESLCTLAAMGKGIAIIDPFTAAHLDRPEVALKPLVPAINYPVSLIFNKGLPRSRMVEEFAGLIRTEAALLAERWRPQKG</sequence>
<proteinExistence type="inferred from homology"/>
<evidence type="ECO:0000256" key="3">
    <source>
        <dbReference type="ARBA" id="ARBA00023125"/>
    </source>
</evidence>
<dbReference type="Pfam" id="PF00126">
    <property type="entry name" value="HTH_1"/>
    <property type="match status" value="1"/>
</dbReference>
<dbReference type="Pfam" id="PF03466">
    <property type="entry name" value="LysR_substrate"/>
    <property type="match status" value="1"/>
</dbReference>
<dbReference type="InterPro" id="IPR005119">
    <property type="entry name" value="LysR_subst-bd"/>
</dbReference>
<evidence type="ECO:0000313" key="7">
    <source>
        <dbReference type="Proteomes" id="UP001165679"/>
    </source>
</evidence>
<keyword evidence="4" id="KW-0804">Transcription</keyword>
<keyword evidence="3" id="KW-0238">DNA-binding</keyword>
<organism evidence="6 7">
    <name type="scientific">Limobrevibacterium gyesilva</name>
    <dbReference type="NCBI Taxonomy" id="2991712"/>
    <lineage>
        <taxon>Bacteria</taxon>
        <taxon>Pseudomonadati</taxon>
        <taxon>Pseudomonadota</taxon>
        <taxon>Alphaproteobacteria</taxon>
        <taxon>Acetobacterales</taxon>
        <taxon>Acetobacteraceae</taxon>
        <taxon>Limobrevibacterium</taxon>
    </lineage>
</organism>
<gene>
    <name evidence="6" type="ORF">OL599_13070</name>
</gene>
<dbReference type="InterPro" id="IPR036388">
    <property type="entry name" value="WH-like_DNA-bd_sf"/>
</dbReference>
<dbReference type="GO" id="GO:0003700">
    <property type="term" value="F:DNA-binding transcription factor activity"/>
    <property type="evidence" value="ECO:0007669"/>
    <property type="project" value="InterPro"/>
</dbReference>
<dbReference type="InterPro" id="IPR036390">
    <property type="entry name" value="WH_DNA-bd_sf"/>
</dbReference>
<dbReference type="SUPFAM" id="SSF46785">
    <property type="entry name" value="Winged helix' DNA-binding domain"/>
    <property type="match status" value="1"/>
</dbReference>
<dbReference type="Gene3D" id="3.40.190.290">
    <property type="match status" value="1"/>
</dbReference>
<dbReference type="SUPFAM" id="SSF53850">
    <property type="entry name" value="Periplasmic binding protein-like II"/>
    <property type="match status" value="1"/>
</dbReference>
<comment type="caution">
    <text evidence="6">The sequence shown here is derived from an EMBL/GenBank/DDBJ whole genome shotgun (WGS) entry which is preliminary data.</text>
</comment>
<keyword evidence="7" id="KW-1185">Reference proteome</keyword>
<comment type="similarity">
    <text evidence="1">Belongs to the LysR transcriptional regulatory family.</text>
</comment>
<dbReference type="GO" id="GO:0043565">
    <property type="term" value="F:sequence-specific DNA binding"/>
    <property type="evidence" value="ECO:0007669"/>
    <property type="project" value="TreeGrafter"/>
</dbReference>
<dbReference type="InterPro" id="IPR000847">
    <property type="entry name" value="LysR_HTH_N"/>
</dbReference>
<accession>A0AA41YLA0</accession>
<dbReference type="PROSITE" id="PS50931">
    <property type="entry name" value="HTH_LYSR"/>
    <property type="match status" value="1"/>
</dbReference>
<evidence type="ECO:0000256" key="1">
    <source>
        <dbReference type="ARBA" id="ARBA00009437"/>
    </source>
</evidence>
<name>A0AA41YLA0_9PROT</name>
<evidence type="ECO:0000256" key="2">
    <source>
        <dbReference type="ARBA" id="ARBA00023015"/>
    </source>
</evidence>
<evidence type="ECO:0000256" key="4">
    <source>
        <dbReference type="ARBA" id="ARBA00023163"/>
    </source>
</evidence>
<reference evidence="6" key="2">
    <citation type="submission" date="2022-10" db="EMBL/GenBank/DDBJ databases">
        <authorList>
            <person name="Trinh H.N."/>
        </authorList>
    </citation>
    <scope>NUCLEOTIDE SEQUENCE</scope>
    <source>
        <strain evidence="6">RN2-1</strain>
    </source>
</reference>
<dbReference type="Proteomes" id="UP001165679">
    <property type="component" value="Unassembled WGS sequence"/>
</dbReference>
<reference evidence="6" key="1">
    <citation type="submission" date="2022-09" db="EMBL/GenBank/DDBJ databases">
        <title>Rhodovastum sp. nov. RN2-1 isolated from soil in Seongnam, South Korea.</title>
        <authorList>
            <person name="Le N.T."/>
        </authorList>
    </citation>
    <scope>NUCLEOTIDE SEQUENCE</scope>
    <source>
        <strain evidence="6">RN2-1</strain>
    </source>
</reference>
<dbReference type="PRINTS" id="PR00039">
    <property type="entry name" value="HTHLYSR"/>
</dbReference>
<feature type="domain" description="HTH lysR-type" evidence="5">
    <location>
        <begin position="5"/>
        <end position="62"/>
    </location>
</feature>
<dbReference type="RefSeq" id="WP_264714225.1">
    <property type="nucleotide sequence ID" value="NZ_JAPDNT010000009.1"/>
</dbReference>
<keyword evidence="2" id="KW-0805">Transcription regulation</keyword>
<dbReference type="GO" id="GO:0010628">
    <property type="term" value="P:positive regulation of gene expression"/>
    <property type="evidence" value="ECO:0007669"/>
    <property type="project" value="TreeGrafter"/>
</dbReference>
<dbReference type="EMBL" id="JAPDNT010000009">
    <property type="protein sequence ID" value="MCW3475509.1"/>
    <property type="molecule type" value="Genomic_DNA"/>
</dbReference>
<dbReference type="PANTHER" id="PTHR30427:SF1">
    <property type="entry name" value="TRANSCRIPTIONAL ACTIVATOR PROTEIN LYSR"/>
    <property type="match status" value="1"/>
</dbReference>
<dbReference type="Gene3D" id="1.10.10.10">
    <property type="entry name" value="Winged helix-like DNA-binding domain superfamily/Winged helix DNA-binding domain"/>
    <property type="match status" value="1"/>
</dbReference>
<evidence type="ECO:0000313" key="6">
    <source>
        <dbReference type="EMBL" id="MCW3475509.1"/>
    </source>
</evidence>
<dbReference type="AlphaFoldDB" id="A0AA41YLA0"/>
<evidence type="ECO:0000259" key="5">
    <source>
        <dbReference type="PROSITE" id="PS50931"/>
    </source>
</evidence>